<dbReference type="InterPro" id="IPR029058">
    <property type="entry name" value="AB_hydrolase_fold"/>
</dbReference>
<dbReference type="PANTHER" id="PTHR33630:SF9">
    <property type="entry name" value="CUTINASE 4"/>
    <property type="match status" value="1"/>
</dbReference>
<accession>A0A2S2BRD8</accession>
<dbReference type="RefSeq" id="WP_418328316.1">
    <property type="nucleotide sequence ID" value="NZ_CP021354.1"/>
</dbReference>
<sequence length="429" mass="45626">MLRPCPELLMKGVIIATATLLASAMPVVAVAAPDTGSVGSGSADTNRVDPNNYATQCPDVLIVAVSGATDSTEDRNPLADEERQLWSNWVGNVTVPTGARNAGEPGKVGWMYVPYPSTYGVGLLEPVPTYQDSMAAGVASTNRILDENKKKCGDATDYVLVGYSVGAEVVERVARELGHRDSTALVTADDIAGVALIGDPYRPAGTPSLGDTGPAGGGFMASEPADYGALDGKITYACRPYDIACDAPQDIAVLELALGVLGQMHFTVLNPGQTFSDFATAVSGMAARSIVHIITHEDWFGSEESFLDVLRKVADLSYDPDGPDRDIQLTDEQVVEALNWATGPGADVVQAKLADEGAGFLEDNKDIFDLVVKPYIFLAFIQHLLYWNNNPNDPWYWESEKLVDWITDLAHAEKGSDTAAQPDAATPGS</sequence>
<dbReference type="SUPFAM" id="SSF53474">
    <property type="entry name" value="alpha/beta-Hydrolases"/>
    <property type="match status" value="1"/>
</dbReference>
<proteinExistence type="inferred from homology"/>
<reference evidence="6 7" key="1">
    <citation type="submission" date="2017-05" db="EMBL/GenBank/DDBJ databases">
        <title>Isolation of Rhodococcus sp. S2-17 biodegrading of BP-3.</title>
        <authorList>
            <person name="Lee Y."/>
            <person name="Kim K.H."/>
            <person name="Chun B.H."/>
            <person name="Jung H.S."/>
            <person name="Jeon C.O."/>
        </authorList>
    </citation>
    <scope>NUCLEOTIDE SEQUENCE [LARGE SCALE GENOMIC DNA]</scope>
    <source>
        <strain evidence="6 7">S2-17</strain>
    </source>
</reference>
<evidence type="ECO:0000256" key="1">
    <source>
        <dbReference type="ARBA" id="ARBA00007534"/>
    </source>
</evidence>
<dbReference type="EMBL" id="CP021354">
    <property type="protein sequence ID" value="AWK71197.1"/>
    <property type="molecule type" value="Genomic_DNA"/>
</dbReference>
<keyword evidence="3" id="KW-0378">Hydrolase</keyword>
<dbReference type="Pfam" id="PF01083">
    <property type="entry name" value="Cutinase"/>
    <property type="match status" value="1"/>
</dbReference>
<dbReference type="Proteomes" id="UP000245711">
    <property type="component" value="Chromosome"/>
</dbReference>
<name>A0A2S2BRD8_9NOCA</name>
<evidence type="ECO:0000256" key="5">
    <source>
        <dbReference type="SAM" id="SignalP"/>
    </source>
</evidence>
<dbReference type="Gene3D" id="3.40.50.1820">
    <property type="entry name" value="alpha/beta hydrolase"/>
    <property type="match status" value="1"/>
</dbReference>
<dbReference type="GO" id="GO:0052689">
    <property type="term" value="F:carboxylic ester hydrolase activity"/>
    <property type="evidence" value="ECO:0007669"/>
    <property type="project" value="UniProtKB-KW"/>
</dbReference>
<organism evidence="6 7">
    <name type="scientific">Rhodococcus oxybenzonivorans</name>
    <dbReference type="NCBI Taxonomy" id="1990687"/>
    <lineage>
        <taxon>Bacteria</taxon>
        <taxon>Bacillati</taxon>
        <taxon>Actinomycetota</taxon>
        <taxon>Actinomycetes</taxon>
        <taxon>Mycobacteriales</taxon>
        <taxon>Nocardiaceae</taxon>
        <taxon>Rhodococcus</taxon>
    </lineage>
</organism>
<keyword evidence="7" id="KW-1185">Reference proteome</keyword>
<keyword evidence="4" id="KW-1015">Disulfide bond</keyword>
<feature type="chain" id="PRO_5015465884" evidence="5">
    <location>
        <begin position="32"/>
        <end position="429"/>
    </location>
</feature>
<dbReference type="AlphaFoldDB" id="A0A2S2BRD8"/>
<evidence type="ECO:0000256" key="3">
    <source>
        <dbReference type="ARBA" id="ARBA00022801"/>
    </source>
</evidence>
<protein>
    <submittedName>
        <fullName evidence="6">Cutinase</fullName>
    </submittedName>
</protein>
<dbReference type="SMART" id="SM01110">
    <property type="entry name" value="Cutinase"/>
    <property type="match status" value="1"/>
</dbReference>
<evidence type="ECO:0000313" key="7">
    <source>
        <dbReference type="Proteomes" id="UP000245711"/>
    </source>
</evidence>
<gene>
    <name evidence="6" type="ORF">CBI38_05990</name>
</gene>
<evidence type="ECO:0000256" key="4">
    <source>
        <dbReference type="ARBA" id="ARBA00023157"/>
    </source>
</evidence>
<comment type="similarity">
    <text evidence="1">Belongs to the cutinase family.</text>
</comment>
<keyword evidence="5" id="KW-0732">Signal</keyword>
<dbReference type="KEGG" id="roz:CBI38_05990"/>
<evidence type="ECO:0000313" key="6">
    <source>
        <dbReference type="EMBL" id="AWK71197.1"/>
    </source>
</evidence>
<dbReference type="PANTHER" id="PTHR33630">
    <property type="entry name" value="CUTINASE RV1984C-RELATED-RELATED"/>
    <property type="match status" value="1"/>
</dbReference>
<evidence type="ECO:0000256" key="2">
    <source>
        <dbReference type="ARBA" id="ARBA00022487"/>
    </source>
</evidence>
<dbReference type="InterPro" id="IPR000675">
    <property type="entry name" value="Cutinase/axe"/>
</dbReference>
<keyword evidence="2" id="KW-0719">Serine esterase</keyword>
<feature type="signal peptide" evidence="5">
    <location>
        <begin position="1"/>
        <end position="31"/>
    </location>
</feature>